<dbReference type="AlphaFoldDB" id="A0A5B0AIU7"/>
<organism evidence="2 3">
    <name type="scientific">Streptomyces apricus</name>
    <dbReference type="NCBI Taxonomy" id="1828112"/>
    <lineage>
        <taxon>Bacteria</taxon>
        <taxon>Bacillati</taxon>
        <taxon>Actinomycetota</taxon>
        <taxon>Actinomycetes</taxon>
        <taxon>Kitasatosporales</taxon>
        <taxon>Streptomycetaceae</taxon>
        <taxon>Streptomyces</taxon>
    </lineage>
</organism>
<reference evidence="2 3" key="1">
    <citation type="submission" date="2019-05" db="EMBL/GenBank/DDBJ databases">
        <authorList>
            <person name="Hariharan J."/>
            <person name="Choudoir M.J."/>
            <person name="Diebold P."/>
            <person name="Panke-Buisse K."/>
            <person name="Buckley D.H."/>
        </authorList>
    </citation>
    <scope>NUCLEOTIDE SEQUENCE [LARGE SCALE GENOMIC DNA]</scope>
    <source>
        <strain evidence="2 3">SUN51</strain>
    </source>
</reference>
<name>A0A5B0AIU7_9ACTN</name>
<keyword evidence="3" id="KW-1185">Reference proteome</keyword>
<dbReference type="SUPFAM" id="SSF55781">
    <property type="entry name" value="GAF domain-like"/>
    <property type="match status" value="1"/>
</dbReference>
<dbReference type="GO" id="GO:0003723">
    <property type="term" value="F:RNA binding"/>
    <property type="evidence" value="ECO:0007669"/>
    <property type="project" value="InterPro"/>
</dbReference>
<evidence type="ECO:0000313" key="3">
    <source>
        <dbReference type="Proteomes" id="UP000324965"/>
    </source>
</evidence>
<gene>
    <name evidence="2" type="ORF">FGF04_30880</name>
</gene>
<comment type="caution">
    <text evidence="2">The sequence shown here is derived from an EMBL/GenBank/DDBJ whole genome shotgun (WGS) entry which is preliminary data.</text>
</comment>
<feature type="domain" description="ANTAR" evidence="1">
    <location>
        <begin position="177"/>
        <end position="230"/>
    </location>
</feature>
<dbReference type="OrthoDB" id="7466251at2"/>
<dbReference type="Proteomes" id="UP000324965">
    <property type="component" value="Unassembled WGS sequence"/>
</dbReference>
<dbReference type="SMART" id="SM01012">
    <property type="entry name" value="ANTAR"/>
    <property type="match status" value="1"/>
</dbReference>
<evidence type="ECO:0000259" key="1">
    <source>
        <dbReference type="SMART" id="SM01012"/>
    </source>
</evidence>
<accession>A0A5B0AIU7</accession>
<dbReference type="Gene3D" id="3.30.450.40">
    <property type="match status" value="1"/>
</dbReference>
<evidence type="ECO:0000313" key="2">
    <source>
        <dbReference type="EMBL" id="KAA0929687.1"/>
    </source>
</evidence>
<sequence length="236" mass="24975">MTERHSSAAWAVTEAVRRVETGELPRALCRSVGEVLPVDGVALSLLTDTPARQLLCASDDTALRLEEIQFTVAEGPCVTAASEGLPVVGRNLRHRATPWPFFGAAVAEELPQVGAVCAFPLRVAGQTLGAMELFTHDDEGPDGPSMRAGVQVADAVVRALLPARTELFDAFGSPRWQPADVVRAHWSSTHQAVGVVAATYGTSVESALARMRAEAFRTGRTLAEVTAAILGRPPAT</sequence>
<dbReference type="InterPro" id="IPR029016">
    <property type="entry name" value="GAF-like_dom_sf"/>
</dbReference>
<dbReference type="EMBL" id="VDFC01000051">
    <property type="protein sequence ID" value="KAA0929687.1"/>
    <property type="molecule type" value="Genomic_DNA"/>
</dbReference>
<dbReference type="InterPro" id="IPR005561">
    <property type="entry name" value="ANTAR"/>
</dbReference>
<proteinExistence type="predicted"/>
<protein>
    <submittedName>
        <fullName evidence="2">GAF and ANTAR domain-containing protein</fullName>
    </submittedName>
</protein>
<dbReference type="RefSeq" id="WP_149514668.1">
    <property type="nucleotide sequence ID" value="NZ_VDFC01000051.1"/>
</dbReference>